<feature type="region of interest" description="Disordered" evidence="1">
    <location>
        <begin position="366"/>
        <end position="387"/>
    </location>
</feature>
<keyword evidence="4" id="KW-1185">Reference proteome</keyword>
<dbReference type="SUPFAM" id="SSF56672">
    <property type="entry name" value="DNA/RNA polymerases"/>
    <property type="match status" value="1"/>
</dbReference>
<evidence type="ECO:0000259" key="2">
    <source>
        <dbReference type="Pfam" id="PF00078"/>
    </source>
</evidence>
<feature type="region of interest" description="Disordered" evidence="1">
    <location>
        <begin position="238"/>
        <end position="259"/>
    </location>
</feature>
<feature type="region of interest" description="Disordered" evidence="1">
    <location>
        <begin position="78"/>
        <end position="123"/>
    </location>
</feature>
<dbReference type="PANTHER" id="PTHR19446">
    <property type="entry name" value="REVERSE TRANSCRIPTASES"/>
    <property type="match status" value="1"/>
</dbReference>
<dbReference type="GO" id="GO:0071897">
    <property type="term" value="P:DNA biosynthetic process"/>
    <property type="evidence" value="ECO:0007669"/>
    <property type="project" value="UniProtKB-ARBA"/>
</dbReference>
<feature type="region of interest" description="Disordered" evidence="1">
    <location>
        <begin position="137"/>
        <end position="206"/>
    </location>
</feature>
<feature type="compositionally biased region" description="Polar residues" evidence="1">
    <location>
        <begin position="182"/>
        <end position="199"/>
    </location>
</feature>
<evidence type="ECO:0000313" key="3">
    <source>
        <dbReference type="EMBL" id="CAF3033556.1"/>
    </source>
</evidence>
<reference evidence="3" key="1">
    <citation type="submission" date="2021-02" db="EMBL/GenBank/DDBJ databases">
        <authorList>
            <person name="Bekaert M."/>
        </authorList>
    </citation>
    <scope>NUCLEOTIDE SEQUENCE</scope>
    <source>
        <strain evidence="3">IoA-00</strain>
    </source>
</reference>
<dbReference type="InterPro" id="IPR043502">
    <property type="entry name" value="DNA/RNA_pol_sf"/>
</dbReference>
<dbReference type="Proteomes" id="UP000675881">
    <property type="component" value="Chromosome 9"/>
</dbReference>
<feature type="region of interest" description="Disordered" evidence="1">
    <location>
        <begin position="1080"/>
        <end position="1141"/>
    </location>
</feature>
<proteinExistence type="predicted"/>
<accession>A0A7R8D896</accession>
<feature type="region of interest" description="Disordered" evidence="1">
    <location>
        <begin position="965"/>
        <end position="990"/>
    </location>
</feature>
<dbReference type="CDD" id="cd01650">
    <property type="entry name" value="RT_nLTR_like"/>
    <property type="match status" value="1"/>
</dbReference>
<dbReference type="Pfam" id="PF00078">
    <property type="entry name" value="RVT_1"/>
    <property type="match status" value="1"/>
</dbReference>
<sequence>MADLDATASNSGGRLIGDISMSLAEQDAEVLCQEPALTSMKLQIPNIFEPPLREADTVSLSQATGAVPKILSKKRVRLSATDSGQASTSKRHVRSGEVFLFKDKTPPPIPPKSRNSKSKNNANNQLPIETIVLGGSEGAGAVEGPIDIATSPTPAGPLQADTEPVEGDRTPPRPSQSPTPQEGSEPTSEESAVVSTSAPDQPDPEDLKLLEDAASGVDLDSLIPELLAVVAASMTSGKSKKGTVSEVQPGPKVTTATVDPSKRERLITSFTLKHQRVLTKLNDSPLSKITCIKIVDLFEEFVASREGLTPYIVYSYLNHLVYAKNKATPPSKNLPRKLMSALESGPTFNKLTNLLIRDSVGGFNERKSEMDAAKQQNNGNKRKGASNRGSFYFGKALQQALRKDFGKTMSAGWAEKYSTASKTDDRNPTPVGNILYKLQKVITEDEVRHCLPSAGAGRDPHGMDGGMFRSLDIPVITKLYNKVLLLGELPPELLCGNTSFVPKKEEPTDMGDFRPITVLPHVTRVLHKVIANRLKQVPIDECQKGFREVNGCSENSLVLNSLLKLATKNNKKRRVALAFIDFSKAFDSVSHESLLKACERSGVPPLLLKYFRFVYGKEYCTYAINLSKSQNVRLKDGMVPQSICNEMALLEKAILQGASRLDISVSCTNMLCHLYPEYERNMVVKTRKRKGFIRTISDLSTSKVDVLDKASMNLLTSHIVRLYHPIHRWSNEAQALVLKIAKDSLLHKWDVTQLSVKFDNALEKKGIKEKSTIPEIAAFDTSSSNESVADAEIQSLTIKSPTVPIEPDFPDEHITDPLADVSNVTQAQEVLETNKPSLTEDIILADKSDVPQVGEDLETIKPSLTEDTLSNITHEITDSTHAIGGIINSEPTSNTDMESELALPGLKRTRIIYDSSPESKRINVTPPCDISPHIIQQPTPIFAVGNTVSSHNSLIIDSPSSIRRTRKRIPAPPSPPTSMTIDEPVHESCDEPKDLDIGEPIVDIACDELVDFDGQQIKDCNPAILKSTIQAHAPLNPINPVLKVKCTPNELLKIYDIQRCGFEEWRPEHLFEWYSSLAPSPPPTADAAPEVRTSKAPRNKNKIANNVENKNNQVNNNVNKNNHKKVQNKQREHIPSSVENRSANKGKLTYAKVTRANIDPNYLAQQVRKYIPTTLSQGIPLVQTKVLENTLAKRDDFKSLVTLDAKRIELDLQLAIVPNQKVFMDRYNINYVTRFLRSQSSISGFINHYLIVMKRMSHRKINTMYLCAGSWIGMVKDAVVGQQAYTFIRNYMSKTRYPDWAVPEKGKARRTHEYKLAFRNTQESLRKNWKRTAKGIIEGTFEPISQKCHIEDKILKEWKTVFETKSVSDNRFTPSLTQFNEFDHLQLIEPITLSELEKALPKRNAGKDTFGYTGSDILNLDNNIMFKTSKFCHIYWPNG</sequence>
<gene>
    <name evidence="3" type="ORF">LSAA_15135</name>
</gene>
<organism evidence="3 4">
    <name type="scientific">Lepeophtheirus salmonis</name>
    <name type="common">Salmon louse</name>
    <name type="synonym">Caligus salmonis</name>
    <dbReference type="NCBI Taxonomy" id="72036"/>
    <lineage>
        <taxon>Eukaryota</taxon>
        <taxon>Metazoa</taxon>
        <taxon>Ecdysozoa</taxon>
        <taxon>Arthropoda</taxon>
        <taxon>Crustacea</taxon>
        <taxon>Multicrustacea</taxon>
        <taxon>Hexanauplia</taxon>
        <taxon>Copepoda</taxon>
        <taxon>Siphonostomatoida</taxon>
        <taxon>Caligidae</taxon>
        <taxon>Lepeophtheirus</taxon>
    </lineage>
</organism>
<dbReference type="InterPro" id="IPR000477">
    <property type="entry name" value="RT_dom"/>
</dbReference>
<feature type="compositionally biased region" description="Low complexity" evidence="1">
    <location>
        <begin position="1102"/>
        <end position="1120"/>
    </location>
</feature>
<evidence type="ECO:0000313" key="4">
    <source>
        <dbReference type="Proteomes" id="UP000675881"/>
    </source>
</evidence>
<feature type="domain" description="Reverse transcriptase" evidence="2">
    <location>
        <begin position="501"/>
        <end position="609"/>
    </location>
</feature>
<dbReference type="EMBL" id="HG994588">
    <property type="protein sequence ID" value="CAF3033556.1"/>
    <property type="molecule type" value="Genomic_DNA"/>
</dbReference>
<name>A0A7R8D896_LEPSM</name>
<protein>
    <submittedName>
        <fullName evidence="3">(salmon louse) hypothetical protein</fullName>
    </submittedName>
</protein>
<evidence type="ECO:0000256" key="1">
    <source>
        <dbReference type="SAM" id="MobiDB-lite"/>
    </source>
</evidence>